<dbReference type="GO" id="GO:2000060">
    <property type="term" value="P:positive regulation of ubiquitin-dependent protein catabolic process"/>
    <property type="evidence" value="ECO:0007669"/>
    <property type="project" value="TreeGrafter"/>
</dbReference>
<keyword evidence="5" id="KW-1185">Reference proteome</keyword>
<organism evidence="4 5">
    <name type="scientific">Paramuricea clavata</name>
    <name type="common">Red gorgonian</name>
    <name type="synonym">Violescent sea-whip</name>
    <dbReference type="NCBI Taxonomy" id="317549"/>
    <lineage>
        <taxon>Eukaryota</taxon>
        <taxon>Metazoa</taxon>
        <taxon>Cnidaria</taxon>
        <taxon>Anthozoa</taxon>
        <taxon>Octocorallia</taxon>
        <taxon>Malacalcyonacea</taxon>
        <taxon>Plexauridae</taxon>
        <taxon>Paramuricea</taxon>
    </lineage>
</organism>
<dbReference type="PANTHER" id="PTHR15668:SF4">
    <property type="entry name" value="COILED-COIL DOMAIN-CONTAINING PROTEIN 22"/>
    <property type="match status" value="1"/>
</dbReference>
<dbReference type="PANTHER" id="PTHR15668">
    <property type="entry name" value="JM1 PROTEIN"/>
    <property type="match status" value="1"/>
</dbReference>
<comment type="similarity">
    <text evidence="1">Belongs to the CCDC22 family.</text>
</comment>
<dbReference type="AlphaFoldDB" id="A0A6S7FUV7"/>
<dbReference type="GO" id="GO:0097602">
    <property type="term" value="F:cullin family protein binding"/>
    <property type="evidence" value="ECO:0007669"/>
    <property type="project" value="TreeGrafter"/>
</dbReference>
<evidence type="ECO:0000313" key="4">
    <source>
        <dbReference type="EMBL" id="CAB3979989.1"/>
    </source>
</evidence>
<evidence type="ECO:0000259" key="3">
    <source>
        <dbReference type="Pfam" id="PF21674"/>
    </source>
</evidence>
<feature type="domain" description="CCDC22 N-terminal" evidence="3">
    <location>
        <begin position="1"/>
        <end position="107"/>
    </location>
</feature>
<dbReference type="Proteomes" id="UP001152795">
    <property type="component" value="Unassembled WGS sequence"/>
</dbReference>
<protein>
    <submittedName>
        <fullName evidence="4">Coiled-coil domain-containing 22 homolog</fullName>
    </submittedName>
</protein>
<dbReference type="InterPro" id="IPR048348">
    <property type="entry name" value="CCDC22_CC"/>
</dbReference>
<dbReference type="InterPro" id="IPR008530">
    <property type="entry name" value="CCDC22"/>
</dbReference>
<proteinExistence type="inferred from homology"/>
<dbReference type="Pfam" id="PF05667">
    <property type="entry name" value="CCDC22_CC"/>
    <property type="match status" value="1"/>
</dbReference>
<dbReference type="EMBL" id="CACRXK020000247">
    <property type="protein sequence ID" value="CAB3979989.1"/>
    <property type="molecule type" value="Genomic_DNA"/>
</dbReference>
<feature type="domain" description="CCDC22 coiled-coil" evidence="2">
    <location>
        <begin position="126"/>
        <end position="533"/>
    </location>
</feature>
<sequence length="533" mass="60814">MEEVDNIIIHTLRQIGCNLNESVLSLKEFTTDNVIEATSTCLRVINDANQFSRTLPPSMSARFRLGTGLAQACQELGFNGVIGYQTFLYPTEGDIRTLFMFLVERLPKESAEAADEPMGGAILLNRRIASELSKILAGTWIPPFCKRSGICWSGKDGKTWHREGVKGVHPFRSSPLKYPKGLGDLTRKISKDAKQYYDSSAMPLITSQPPSRHNISDSILEANSLKVSSDMEWENEWNHSGLASGLTPEEYKAKKQERLLKKLSKNIQAEVQKANVESSRLNKQDFNEMIREISEQNVSAGHEHVGSRFTRSEKLQFTQDEEKELAAVAAMTENAGAKIDTEEEIQARRKEEIDAMQGRLTELTSRLEGLEIDMRKFTATVEQAQEQTEFLQRKNKEEEDAYKVRKRTADLLPDASNNIAKLETVVESSSTRLITLAKQWEEHRKPLIEQYREMKALNSTRLSEAQKKIEQIRNLREKMKETVEEVRNRDDLLKDLVTEYQNMVKDVNRSAYTKRILEIVANIKKQKNDIDKV</sequence>
<comment type="caution">
    <text evidence="4">The sequence shown here is derived from an EMBL/GenBank/DDBJ whole genome shotgun (WGS) entry which is preliminary data.</text>
</comment>
<dbReference type="InterPro" id="IPR048349">
    <property type="entry name" value="CCDC22_N"/>
</dbReference>
<reference evidence="4" key="1">
    <citation type="submission" date="2020-04" db="EMBL/GenBank/DDBJ databases">
        <authorList>
            <person name="Alioto T."/>
            <person name="Alioto T."/>
            <person name="Gomez Garrido J."/>
        </authorList>
    </citation>
    <scope>NUCLEOTIDE SEQUENCE</scope>
    <source>
        <strain evidence="4">A484AB</strain>
    </source>
</reference>
<evidence type="ECO:0000313" key="5">
    <source>
        <dbReference type="Proteomes" id="UP001152795"/>
    </source>
</evidence>
<evidence type="ECO:0000259" key="2">
    <source>
        <dbReference type="Pfam" id="PF05667"/>
    </source>
</evidence>
<gene>
    <name evidence="4" type="ORF">PACLA_8A011130</name>
</gene>
<dbReference type="OrthoDB" id="10266736at2759"/>
<accession>A0A6S7FUV7</accession>
<evidence type="ECO:0000256" key="1">
    <source>
        <dbReference type="ARBA" id="ARBA00006438"/>
    </source>
</evidence>
<name>A0A6S7FUV7_PARCT</name>
<dbReference type="Pfam" id="PF21674">
    <property type="entry name" value="CCDC22_N"/>
    <property type="match status" value="1"/>
</dbReference>